<sequence length="427" mass="44974">MESPNRLSVLQALRAMEEGSLTSEALTQACLERIEERNGQVQAFTAVDAGWALAQARTADRAGAAPLRGIPFAVKDVLDTRHLATAYGSPIYAGHRPAVDAACVARVREFGGLVLGKAATSEFATQTPSRTRNPLNLEHTPGGSSSGSAAAVADFMAPAAFGTQTTASTVRPASYCGIVGYKPTFGFLNTAGLKPLSPSQDTITLLARTVQDAALCAFGLHGMRVQAGPLERPRLAVCLSSQWDAVRPEMAEAIERIAATAQRAGATVRRMRLPAALEPLIGMQGRLFAFEARQSLAYERQHHAALFSPRLQARLAGGEGIDAAQYLAMRQRALAGRQALADLFGDVDAILYPPAQGEADEGIADSGSAQFGALWSLMHVPCVCVPIARGPRGLPMGVQAIGAYGDDLRTLQAAAFIHHVAQQAALA</sequence>
<reference evidence="3 4" key="1">
    <citation type="submission" date="2018-09" db="EMBL/GenBank/DDBJ databases">
        <title>Genome comparison of Alicycliphilus sp. BQ1, a polyurethanolytic bacterium, with its closest phylogenetic relatives Alicycliphilus denitrificans BC and K601, unable to attack polyurethane.</title>
        <authorList>
            <person name="Loza-Tavera H."/>
            <person name="Lozano L."/>
            <person name="Cevallos M."/>
            <person name="Maya-Lucas O."/>
            <person name="Garcia-Mena J."/>
            <person name="Hernandez J."/>
        </authorList>
    </citation>
    <scope>NUCLEOTIDE SEQUENCE [LARGE SCALE GENOMIC DNA]</scope>
    <source>
        <strain evidence="3 4">BQ1</strain>
    </source>
</reference>
<evidence type="ECO:0000256" key="1">
    <source>
        <dbReference type="SAM" id="MobiDB-lite"/>
    </source>
</evidence>
<dbReference type="Gene3D" id="3.90.1300.10">
    <property type="entry name" value="Amidase signature (AS) domain"/>
    <property type="match status" value="1"/>
</dbReference>
<comment type="caution">
    <text evidence="3">The sequence shown here is derived from an EMBL/GenBank/DDBJ whole genome shotgun (WGS) entry which is preliminary data.</text>
</comment>
<accession>A0A420KHY1</accession>
<dbReference type="SUPFAM" id="SSF75304">
    <property type="entry name" value="Amidase signature (AS) enzymes"/>
    <property type="match status" value="1"/>
</dbReference>
<feature type="region of interest" description="Disordered" evidence="1">
    <location>
        <begin position="124"/>
        <end position="146"/>
    </location>
</feature>
<proteinExistence type="predicted"/>
<gene>
    <name evidence="3" type="ORF">CE154_007385</name>
</gene>
<dbReference type="AlphaFoldDB" id="A0A420KHY1"/>
<protein>
    <submittedName>
        <fullName evidence="3">Amidase</fullName>
    </submittedName>
</protein>
<dbReference type="InterPro" id="IPR000120">
    <property type="entry name" value="Amidase"/>
</dbReference>
<name>A0A420KHY1_9BURK</name>
<organism evidence="3 4">
    <name type="scientific">Alicycliphilus denitrificans</name>
    <dbReference type="NCBI Taxonomy" id="179636"/>
    <lineage>
        <taxon>Bacteria</taxon>
        <taxon>Pseudomonadati</taxon>
        <taxon>Pseudomonadota</taxon>
        <taxon>Betaproteobacteria</taxon>
        <taxon>Burkholderiales</taxon>
        <taxon>Comamonadaceae</taxon>
        <taxon>Alicycliphilus</taxon>
    </lineage>
</organism>
<dbReference type="Pfam" id="PF01425">
    <property type="entry name" value="Amidase"/>
    <property type="match status" value="1"/>
</dbReference>
<dbReference type="PANTHER" id="PTHR11895:SF151">
    <property type="entry name" value="GLUTAMYL-TRNA(GLN) AMIDOTRANSFERASE SUBUNIT A"/>
    <property type="match status" value="1"/>
</dbReference>
<dbReference type="Proteomes" id="UP000216225">
    <property type="component" value="Unassembled WGS sequence"/>
</dbReference>
<dbReference type="EMBL" id="NKDB02000001">
    <property type="protein sequence ID" value="RKJ99538.1"/>
    <property type="molecule type" value="Genomic_DNA"/>
</dbReference>
<dbReference type="InterPro" id="IPR036928">
    <property type="entry name" value="AS_sf"/>
</dbReference>
<dbReference type="PANTHER" id="PTHR11895">
    <property type="entry name" value="TRANSAMIDASE"/>
    <property type="match status" value="1"/>
</dbReference>
<dbReference type="RefSeq" id="WP_094436501.1">
    <property type="nucleotide sequence ID" value="NZ_NKDB02000001.1"/>
</dbReference>
<evidence type="ECO:0000313" key="4">
    <source>
        <dbReference type="Proteomes" id="UP000216225"/>
    </source>
</evidence>
<evidence type="ECO:0000259" key="2">
    <source>
        <dbReference type="Pfam" id="PF01425"/>
    </source>
</evidence>
<feature type="domain" description="Amidase" evidence="2">
    <location>
        <begin position="26"/>
        <end position="411"/>
    </location>
</feature>
<dbReference type="GO" id="GO:0003824">
    <property type="term" value="F:catalytic activity"/>
    <property type="evidence" value="ECO:0007669"/>
    <property type="project" value="InterPro"/>
</dbReference>
<evidence type="ECO:0000313" key="3">
    <source>
        <dbReference type="EMBL" id="RKJ99538.1"/>
    </source>
</evidence>
<dbReference type="InterPro" id="IPR023631">
    <property type="entry name" value="Amidase_dom"/>
</dbReference>
<feature type="compositionally biased region" description="Polar residues" evidence="1">
    <location>
        <begin position="124"/>
        <end position="134"/>
    </location>
</feature>